<evidence type="ECO:0000259" key="6">
    <source>
        <dbReference type="PROSITE" id="PS50949"/>
    </source>
</evidence>
<protein>
    <submittedName>
        <fullName evidence="8">GntR family transcriptional regulator</fullName>
    </submittedName>
</protein>
<feature type="compositionally biased region" description="Low complexity" evidence="5">
    <location>
        <begin position="84"/>
        <end position="96"/>
    </location>
</feature>
<keyword evidence="2 4" id="KW-0238">DNA-binding</keyword>
<dbReference type="SUPFAM" id="SSF48498">
    <property type="entry name" value="Tetracyclin repressor-like, C-terminal domain"/>
    <property type="match status" value="1"/>
</dbReference>
<accession>A0A846XLR1</accession>
<dbReference type="InterPro" id="IPR036390">
    <property type="entry name" value="WH_DNA-bd_sf"/>
</dbReference>
<dbReference type="SMART" id="SM00345">
    <property type="entry name" value="HTH_GNTR"/>
    <property type="match status" value="1"/>
</dbReference>
<dbReference type="EMBL" id="JAAXOO010000005">
    <property type="protein sequence ID" value="NKY35586.1"/>
    <property type="molecule type" value="Genomic_DNA"/>
</dbReference>
<name>A0A846XLR1_9NOCA</name>
<proteinExistence type="predicted"/>
<dbReference type="InterPro" id="IPR036388">
    <property type="entry name" value="WH-like_DNA-bd_sf"/>
</dbReference>
<dbReference type="PROSITE" id="PS50977">
    <property type="entry name" value="HTH_TETR_2"/>
    <property type="match status" value="1"/>
</dbReference>
<dbReference type="Gene3D" id="1.10.10.10">
    <property type="entry name" value="Winged helix-like DNA-binding domain superfamily/Winged helix DNA-binding domain"/>
    <property type="match status" value="1"/>
</dbReference>
<dbReference type="InterPro" id="IPR000524">
    <property type="entry name" value="Tscrpt_reg_HTH_GntR"/>
</dbReference>
<reference evidence="8 9" key="1">
    <citation type="submission" date="2020-04" db="EMBL/GenBank/DDBJ databases">
        <title>MicrobeNet Type strains.</title>
        <authorList>
            <person name="Nicholson A.C."/>
        </authorList>
    </citation>
    <scope>NUCLEOTIDE SEQUENCE [LARGE SCALE GENOMIC DNA]</scope>
    <source>
        <strain evidence="8 9">DSM 45078</strain>
    </source>
</reference>
<dbReference type="InterPro" id="IPR050109">
    <property type="entry name" value="HTH-type_TetR-like_transc_reg"/>
</dbReference>
<dbReference type="InterPro" id="IPR001647">
    <property type="entry name" value="HTH_TetR"/>
</dbReference>
<feature type="region of interest" description="Disordered" evidence="5">
    <location>
        <begin position="80"/>
        <end position="104"/>
    </location>
</feature>
<evidence type="ECO:0000256" key="2">
    <source>
        <dbReference type="ARBA" id="ARBA00023125"/>
    </source>
</evidence>
<evidence type="ECO:0000313" key="9">
    <source>
        <dbReference type="Proteomes" id="UP000565715"/>
    </source>
</evidence>
<feature type="DNA-binding region" description="H-T-H motif" evidence="4">
    <location>
        <begin position="126"/>
        <end position="145"/>
    </location>
</feature>
<dbReference type="SUPFAM" id="SSF46785">
    <property type="entry name" value="Winged helix' DNA-binding domain"/>
    <property type="match status" value="1"/>
</dbReference>
<dbReference type="PROSITE" id="PS50949">
    <property type="entry name" value="HTH_GNTR"/>
    <property type="match status" value="1"/>
</dbReference>
<dbReference type="GO" id="GO:0045892">
    <property type="term" value="P:negative regulation of DNA-templated transcription"/>
    <property type="evidence" value="ECO:0007669"/>
    <property type="project" value="InterPro"/>
</dbReference>
<dbReference type="Pfam" id="PF00392">
    <property type="entry name" value="GntR"/>
    <property type="match status" value="1"/>
</dbReference>
<keyword evidence="9" id="KW-1185">Reference proteome</keyword>
<dbReference type="Proteomes" id="UP000565715">
    <property type="component" value="Unassembled WGS sequence"/>
</dbReference>
<evidence type="ECO:0000256" key="1">
    <source>
        <dbReference type="ARBA" id="ARBA00023015"/>
    </source>
</evidence>
<comment type="caution">
    <text evidence="8">The sequence shown here is derived from an EMBL/GenBank/DDBJ whole genome shotgun (WGS) entry which is preliminary data.</text>
</comment>
<gene>
    <name evidence="8" type="ORF">HGA13_21290</name>
</gene>
<dbReference type="Gene3D" id="1.10.10.60">
    <property type="entry name" value="Homeodomain-like"/>
    <property type="match status" value="1"/>
</dbReference>
<dbReference type="AlphaFoldDB" id="A0A846XLR1"/>
<dbReference type="Gene3D" id="1.10.357.10">
    <property type="entry name" value="Tetracycline Repressor, domain 2"/>
    <property type="match status" value="1"/>
</dbReference>
<feature type="domain" description="HTH tetR-type" evidence="7">
    <location>
        <begin position="103"/>
        <end position="163"/>
    </location>
</feature>
<evidence type="ECO:0000313" key="8">
    <source>
        <dbReference type="EMBL" id="NKY35586.1"/>
    </source>
</evidence>
<dbReference type="GO" id="GO:0000976">
    <property type="term" value="F:transcription cis-regulatory region binding"/>
    <property type="evidence" value="ECO:0007669"/>
    <property type="project" value="TreeGrafter"/>
</dbReference>
<dbReference type="SUPFAM" id="SSF46689">
    <property type="entry name" value="Homeodomain-like"/>
    <property type="match status" value="1"/>
</dbReference>
<keyword evidence="3" id="KW-0804">Transcription</keyword>
<feature type="domain" description="HTH gntR-type" evidence="6">
    <location>
        <begin position="9"/>
        <end position="77"/>
    </location>
</feature>
<evidence type="ECO:0000259" key="7">
    <source>
        <dbReference type="PROSITE" id="PS50977"/>
    </source>
</evidence>
<dbReference type="InterPro" id="IPR036271">
    <property type="entry name" value="Tet_transcr_reg_TetR-rel_C_sf"/>
</dbReference>
<organism evidence="8 9">
    <name type="scientific">Nocardia speluncae</name>
    <dbReference type="NCBI Taxonomy" id="419477"/>
    <lineage>
        <taxon>Bacteria</taxon>
        <taxon>Bacillati</taxon>
        <taxon>Actinomycetota</taxon>
        <taxon>Actinomycetes</taxon>
        <taxon>Mycobacteriales</taxon>
        <taxon>Nocardiaceae</taxon>
        <taxon>Nocardia</taxon>
    </lineage>
</organism>
<sequence length="337" mass="36547">MSASATPPDSPYRVIAASIRARIATGELRPGQRAPSIRQIAQRWGVAIATATKVTAMLRDEGLIETRIGSGAVVCAPQGAEQPGRTAAAGGAVARRSGPSERGPHRELLVRSAVAIADTEGLEAVSMRRLAADLGTGPMSLYRHVANKEELLALMADAIFRNLDLPEPGTRGWRADLELIARAQWQLCHRHLWLPRVVSFTRPMLTPKMLAQTEWTLVALDGFGLSPETRMREALALHSLVMAAALTMAYEKEAEQNTGLTHDGWRAEQRDRAHRLLGSGEFPHLAAVPLDTATDLEAMFEYSLARHLDGFAALVTSSSQAPADMGRRTISTGLDRR</sequence>
<dbReference type="PANTHER" id="PTHR30055">
    <property type="entry name" value="HTH-TYPE TRANSCRIPTIONAL REGULATOR RUTR"/>
    <property type="match status" value="1"/>
</dbReference>
<dbReference type="CDD" id="cd07377">
    <property type="entry name" value="WHTH_GntR"/>
    <property type="match status" value="1"/>
</dbReference>
<dbReference type="PANTHER" id="PTHR30055:SF151">
    <property type="entry name" value="TRANSCRIPTIONAL REGULATORY PROTEIN"/>
    <property type="match status" value="1"/>
</dbReference>
<evidence type="ECO:0000256" key="3">
    <source>
        <dbReference type="ARBA" id="ARBA00023163"/>
    </source>
</evidence>
<evidence type="ECO:0000256" key="4">
    <source>
        <dbReference type="PROSITE-ProRule" id="PRU00335"/>
    </source>
</evidence>
<dbReference type="GO" id="GO:0003700">
    <property type="term" value="F:DNA-binding transcription factor activity"/>
    <property type="evidence" value="ECO:0007669"/>
    <property type="project" value="InterPro"/>
</dbReference>
<keyword evidence="1" id="KW-0805">Transcription regulation</keyword>
<dbReference type="RefSeq" id="WP_068041727.1">
    <property type="nucleotide sequence ID" value="NZ_JAAXOO010000005.1"/>
</dbReference>
<dbReference type="InterPro" id="IPR009057">
    <property type="entry name" value="Homeodomain-like_sf"/>
</dbReference>
<dbReference type="Pfam" id="PF02909">
    <property type="entry name" value="TetR_C_1"/>
    <property type="match status" value="1"/>
</dbReference>
<evidence type="ECO:0000256" key="5">
    <source>
        <dbReference type="SAM" id="MobiDB-lite"/>
    </source>
</evidence>
<dbReference type="InterPro" id="IPR004111">
    <property type="entry name" value="Repressor_TetR_C"/>
</dbReference>
<dbReference type="Pfam" id="PF00440">
    <property type="entry name" value="TetR_N"/>
    <property type="match status" value="1"/>
</dbReference>